<dbReference type="EMBL" id="QGKY02001015">
    <property type="protein sequence ID" value="KAF2573114.1"/>
    <property type="molecule type" value="Genomic_DNA"/>
</dbReference>
<proteinExistence type="predicted"/>
<accession>A0A8S9ITQ0</accession>
<comment type="caution">
    <text evidence="3">The sequence shown here is derived from an EMBL/GenBank/DDBJ whole genome shotgun (WGS) entry which is preliminary data.</text>
</comment>
<sequence>MTANGRWYKELDVFIERDGSDAISRIETDTHEIEAEQHADEIEGEQQLLEDNEDETYDGDREAKESEEEYDKSDKSDKEDEIERNFEEDLEMFRN</sequence>
<dbReference type="AlphaFoldDB" id="A0A8S9ITQ0"/>
<feature type="compositionally biased region" description="Acidic residues" evidence="1">
    <location>
        <begin position="42"/>
        <end position="57"/>
    </location>
</feature>
<organism evidence="3">
    <name type="scientific">Brassica cretica</name>
    <name type="common">Mustard</name>
    <dbReference type="NCBI Taxonomy" id="69181"/>
    <lineage>
        <taxon>Eukaryota</taxon>
        <taxon>Viridiplantae</taxon>
        <taxon>Streptophyta</taxon>
        <taxon>Embryophyta</taxon>
        <taxon>Tracheophyta</taxon>
        <taxon>Spermatophyta</taxon>
        <taxon>Magnoliopsida</taxon>
        <taxon>eudicotyledons</taxon>
        <taxon>Gunneridae</taxon>
        <taxon>Pentapetalae</taxon>
        <taxon>rosids</taxon>
        <taxon>malvids</taxon>
        <taxon>Brassicales</taxon>
        <taxon>Brassicaceae</taxon>
        <taxon>Brassiceae</taxon>
        <taxon>Brassica</taxon>
    </lineage>
</organism>
<feature type="region of interest" description="Disordered" evidence="1">
    <location>
        <begin position="35"/>
        <end position="95"/>
    </location>
</feature>
<evidence type="ECO:0000313" key="3">
    <source>
        <dbReference type="EMBL" id="KAF2573114.1"/>
    </source>
</evidence>
<gene>
    <name evidence="2" type="ORF">F2Q68_00019780</name>
    <name evidence="3" type="ORF">F2Q70_00001740</name>
</gene>
<reference evidence="3" key="1">
    <citation type="submission" date="2019-12" db="EMBL/GenBank/DDBJ databases">
        <title>Genome sequencing and annotation of Brassica cretica.</title>
        <authorList>
            <person name="Studholme D.J."/>
            <person name="Sarris P.F."/>
        </authorList>
    </citation>
    <scope>NUCLEOTIDE SEQUENCE</scope>
    <source>
        <strain evidence="2">PFS-001/15</strain>
        <strain evidence="3">PFS-102/07</strain>
        <tissue evidence="3">Leaf</tissue>
    </source>
</reference>
<name>A0A8S9ITQ0_BRACR</name>
<evidence type="ECO:0000313" key="2">
    <source>
        <dbReference type="EMBL" id="KAF2539706.1"/>
    </source>
</evidence>
<feature type="compositionally biased region" description="Basic and acidic residues" evidence="1">
    <location>
        <begin position="72"/>
        <end position="95"/>
    </location>
</feature>
<dbReference type="EMBL" id="QGKW02002228">
    <property type="protein sequence ID" value="KAF2539706.1"/>
    <property type="molecule type" value="Genomic_DNA"/>
</dbReference>
<protein>
    <submittedName>
        <fullName evidence="3">Uncharacterized protein</fullName>
    </submittedName>
</protein>
<evidence type="ECO:0000256" key="1">
    <source>
        <dbReference type="SAM" id="MobiDB-lite"/>
    </source>
</evidence>
<dbReference type="Proteomes" id="UP000712281">
    <property type="component" value="Unassembled WGS sequence"/>
</dbReference>